<sequence length="68" mass="7607">MSDQEGIETITIDGKSYKLNELSEKARNQIINLRVTDQEIARLNQKLAIAQTARASYASALQQELKAD</sequence>
<dbReference type="Proteomes" id="UP000318307">
    <property type="component" value="Unassembled WGS sequence"/>
</dbReference>
<reference evidence="1 2" key="1">
    <citation type="submission" date="2019-07" db="EMBL/GenBank/DDBJ databases">
        <title>Genome sequencing of 100 strains of the haloalkaliphilic chemolithoautotrophic sulfur-oxidizing bacterium Thioalkalivibrio.</title>
        <authorList>
            <person name="Muyzer G."/>
        </authorList>
    </citation>
    <scope>NUCLEOTIDE SEQUENCE [LARGE SCALE GENOMIC DNA]</scope>
    <source>
        <strain evidence="1 2">ASO4-4</strain>
    </source>
</reference>
<dbReference type="OrthoDB" id="7868158at2"/>
<evidence type="ECO:0000313" key="2">
    <source>
        <dbReference type="Proteomes" id="UP000318307"/>
    </source>
</evidence>
<dbReference type="AlphaFoldDB" id="A0A562RHD5"/>
<dbReference type="InterPro" id="IPR045615">
    <property type="entry name" value="DUF6447"/>
</dbReference>
<name>A0A562RHD5_9BACT</name>
<organism evidence="1 2">
    <name type="scientific">Desulfobotulus alkaliphilus</name>
    <dbReference type="NCBI Taxonomy" id="622671"/>
    <lineage>
        <taxon>Bacteria</taxon>
        <taxon>Pseudomonadati</taxon>
        <taxon>Thermodesulfobacteriota</taxon>
        <taxon>Desulfobacteria</taxon>
        <taxon>Desulfobacterales</taxon>
        <taxon>Desulfobacteraceae</taxon>
        <taxon>Desulfobotulus</taxon>
    </lineage>
</organism>
<gene>
    <name evidence="1" type="ORF">LZ24_02469</name>
</gene>
<dbReference type="EMBL" id="VLLC01000021">
    <property type="protein sequence ID" value="TWI68499.1"/>
    <property type="molecule type" value="Genomic_DNA"/>
</dbReference>
<dbReference type="RefSeq" id="WP_144685579.1">
    <property type="nucleotide sequence ID" value="NZ_VLLC01000021.1"/>
</dbReference>
<keyword evidence="2" id="KW-1185">Reference proteome</keyword>
<evidence type="ECO:0000313" key="1">
    <source>
        <dbReference type="EMBL" id="TWI68499.1"/>
    </source>
</evidence>
<comment type="caution">
    <text evidence="1">The sequence shown here is derived from an EMBL/GenBank/DDBJ whole genome shotgun (WGS) entry which is preliminary data.</text>
</comment>
<proteinExistence type="predicted"/>
<accession>A0A562RHD5</accession>
<protein>
    <submittedName>
        <fullName evidence="1">Uncharacterized protein</fullName>
    </submittedName>
</protein>
<dbReference type="Pfam" id="PF20045">
    <property type="entry name" value="DUF6447"/>
    <property type="match status" value="1"/>
</dbReference>